<keyword evidence="9 10" id="KW-0472">Membrane</keyword>
<dbReference type="Gene3D" id="3.40.50.300">
    <property type="entry name" value="P-loop containing nucleotide triphosphate hydrolases"/>
    <property type="match status" value="1"/>
</dbReference>
<dbReference type="InterPro" id="IPR003593">
    <property type="entry name" value="AAA+_ATPase"/>
</dbReference>
<dbReference type="FunFam" id="3.40.50.300:FF:000299">
    <property type="entry name" value="ABC transporter ATP-binding protein/permease"/>
    <property type="match status" value="1"/>
</dbReference>
<dbReference type="Pfam" id="PF00005">
    <property type="entry name" value="ABC_tran"/>
    <property type="match status" value="1"/>
</dbReference>
<dbReference type="InterPro" id="IPR036640">
    <property type="entry name" value="ABC1_TM_sf"/>
</dbReference>
<dbReference type="EMBL" id="QXWK01000045">
    <property type="protein sequence ID" value="NBH62946.1"/>
    <property type="molecule type" value="Genomic_DNA"/>
</dbReference>
<evidence type="ECO:0000256" key="2">
    <source>
        <dbReference type="ARBA" id="ARBA00022448"/>
    </source>
</evidence>
<comment type="caution">
    <text evidence="13">The sequence shown here is derived from an EMBL/GenBank/DDBJ whole genome shotgun (WGS) entry which is preliminary data.</text>
</comment>
<name>A0A845QMT0_9FIRM</name>
<gene>
    <name evidence="13" type="ORF">D0435_14990</name>
</gene>
<feature type="transmembrane region" description="Helical" evidence="10">
    <location>
        <begin position="180"/>
        <end position="197"/>
    </location>
</feature>
<evidence type="ECO:0000259" key="11">
    <source>
        <dbReference type="PROSITE" id="PS50893"/>
    </source>
</evidence>
<feature type="domain" description="ABC transmembrane type-1" evidence="12">
    <location>
        <begin position="173"/>
        <end position="326"/>
    </location>
</feature>
<dbReference type="SMART" id="SM00382">
    <property type="entry name" value="AAA"/>
    <property type="match status" value="1"/>
</dbReference>
<comment type="subcellular location">
    <subcellularLocation>
        <location evidence="1">Cell membrane</location>
        <topology evidence="1">Multi-pass membrane protein</topology>
    </subcellularLocation>
</comment>
<reference evidence="13 14" key="1">
    <citation type="submission" date="2018-08" db="EMBL/GenBank/DDBJ databases">
        <title>Murine metabolic-syndrome-specific gut microbial biobank.</title>
        <authorList>
            <person name="Liu C."/>
        </authorList>
    </citation>
    <scope>NUCLEOTIDE SEQUENCE [LARGE SCALE GENOMIC DNA]</scope>
    <source>
        <strain evidence="13 14">28</strain>
    </source>
</reference>
<keyword evidence="14" id="KW-1185">Reference proteome</keyword>
<evidence type="ECO:0000256" key="8">
    <source>
        <dbReference type="ARBA" id="ARBA00022989"/>
    </source>
</evidence>
<keyword evidence="2" id="KW-0813">Transport</keyword>
<dbReference type="InterPro" id="IPR039421">
    <property type="entry name" value="Type_1_exporter"/>
</dbReference>
<dbReference type="InterPro" id="IPR003439">
    <property type="entry name" value="ABC_transporter-like_ATP-bd"/>
</dbReference>
<evidence type="ECO:0000256" key="1">
    <source>
        <dbReference type="ARBA" id="ARBA00004651"/>
    </source>
</evidence>
<keyword evidence="5" id="KW-0547">Nucleotide-binding</keyword>
<dbReference type="PANTHER" id="PTHR24221">
    <property type="entry name" value="ATP-BINDING CASSETTE SUB-FAMILY B"/>
    <property type="match status" value="1"/>
</dbReference>
<dbReference type="GO" id="GO:0140359">
    <property type="term" value="F:ABC-type transporter activity"/>
    <property type="evidence" value="ECO:0007669"/>
    <property type="project" value="InterPro"/>
</dbReference>
<dbReference type="PROSITE" id="PS00211">
    <property type="entry name" value="ABC_TRANSPORTER_1"/>
    <property type="match status" value="1"/>
</dbReference>
<dbReference type="PANTHER" id="PTHR24221:SF654">
    <property type="entry name" value="ATP-BINDING CASSETTE SUB-FAMILY B MEMBER 6"/>
    <property type="match status" value="1"/>
</dbReference>
<evidence type="ECO:0000256" key="6">
    <source>
        <dbReference type="ARBA" id="ARBA00022807"/>
    </source>
</evidence>
<dbReference type="InterPro" id="IPR027417">
    <property type="entry name" value="P-loop_NTPase"/>
</dbReference>
<keyword evidence="6" id="KW-0645">Protease</keyword>
<evidence type="ECO:0000256" key="7">
    <source>
        <dbReference type="ARBA" id="ARBA00022840"/>
    </source>
</evidence>
<evidence type="ECO:0000256" key="5">
    <source>
        <dbReference type="ARBA" id="ARBA00022741"/>
    </source>
</evidence>
<proteinExistence type="predicted"/>
<dbReference type="Gene3D" id="1.20.1560.10">
    <property type="entry name" value="ABC transporter type 1, transmembrane domain"/>
    <property type="match status" value="1"/>
</dbReference>
<keyword evidence="8 10" id="KW-1133">Transmembrane helix</keyword>
<dbReference type="InterPro" id="IPR017871">
    <property type="entry name" value="ABC_transporter-like_CS"/>
</dbReference>
<evidence type="ECO:0000259" key="12">
    <source>
        <dbReference type="PROSITE" id="PS50929"/>
    </source>
</evidence>
<keyword evidence="6" id="KW-0788">Thiol protease</keyword>
<keyword evidence="4 10" id="KW-0812">Transmembrane</keyword>
<organism evidence="13 14">
    <name type="scientific">Anaerotruncus colihominis</name>
    <dbReference type="NCBI Taxonomy" id="169435"/>
    <lineage>
        <taxon>Bacteria</taxon>
        <taxon>Bacillati</taxon>
        <taxon>Bacillota</taxon>
        <taxon>Clostridia</taxon>
        <taxon>Eubacteriales</taxon>
        <taxon>Oscillospiraceae</taxon>
        <taxon>Anaerotruncus</taxon>
    </lineage>
</organism>
<sequence length="610" mass="69133">MENKKDRLSLSDNICVVKKALQLSIRVKGWDSILVNVLGWFAAFLPVISARYLEQLTNQLYQAVSGNSPGYLESEIMFLFTMLIVLFVVQALFDCLSEHMLRIDTTRTERFVAHTIMECKCNVKFRYIENNDGFRQKLSFVEEYAGEYTARSMQDLILNVQRVIAIASVSLELFRVSGVIVAAVFLTCIPAAVLSYLQSDATYHFRTKWMLEGDSAIMQYLTCVRAEAMKDIRHFKAYPYLKAEWKKTAEEYIEKKESLTRKHVKYNMAADILRNAVYIVILILVGKQIYLHPEDGIGVFVLVLTLSGRLQSLLGSLLVSLMEFGQNISYMKDFFDLQELGAEDKNSADRGFEEVSITFDKVTFSYPGSNRKVIDDLSVKIKAGETVAIVGENGSGKSTFINLVMGFYTPQQGEIAVNGTPLDESQISKIRKSTAAVFQDFCHYEGTLRENIEASEMNTKIDEESLERLLQEANIKELVDRQPGGLDEEIGQFSKTGNNLSGGQWQRVALARALYRRDTKLMILDEPTAALDPLAEAELYRNFAKMTAGKTTLLISHRLGITHMVDRILVFCEGKLVEDGTHDSLMEKDGYYAEMYHAQAQWYQKDEADE</sequence>
<accession>A0A845QMT0</accession>
<keyword evidence="3" id="KW-1003">Cell membrane</keyword>
<evidence type="ECO:0000313" key="13">
    <source>
        <dbReference type="EMBL" id="NBH62946.1"/>
    </source>
</evidence>
<dbReference type="GO" id="GO:0005524">
    <property type="term" value="F:ATP binding"/>
    <property type="evidence" value="ECO:0007669"/>
    <property type="project" value="UniProtKB-KW"/>
</dbReference>
<dbReference type="GO" id="GO:0034040">
    <property type="term" value="F:ATPase-coupled lipid transmembrane transporter activity"/>
    <property type="evidence" value="ECO:0007669"/>
    <property type="project" value="TreeGrafter"/>
</dbReference>
<feature type="domain" description="ABC transporter" evidence="11">
    <location>
        <begin position="357"/>
        <end position="598"/>
    </location>
</feature>
<dbReference type="Proteomes" id="UP000446866">
    <property type="component" value="Unassembled WGS sequence"/>
</dbReference>
<evidence type="ECO:0000256" key="4">
    <source>
        <dbReference type="ARBA" id="ARBA00022692"/>
    </source>
</evidence>
<dbReference type="AlphaFoldDB" id="A0A845QMT0"/>
<evidence type="ECO:0000313" key="14">
    <source>
        <dbReference type="Proteomes" id="UP000446866"/>
    </source>
</evidence>
<feature type="transmembrane region" description="Helical" evidence="10">
    <location>
        <begin position="33"/>
        <end position="53"/>
    </location>
</feature>
<dbReference type="InterPro" id="IPR011527">
    <property type="entry name" value="ABC1_TM_dom"/>
</dbReference>
<keyword evidence="6" id="KW-0378">Hydrolase</keyword>
<dbReference type="GO" id="GO:0008234">
    <property type="term" value="F:cysteine-type peptidase activity"/>
    <property type="evidence" value="ECO:0007669"/>
    <property type="project" value="UniProtKB-KW"/>
</dbReference>
<dbReference type="GO" id="GO:0016887">
    <property type="term" value="F:ATP hydrolysis activity"/>
    <property type="evidence" value="ECO:0007669"/>
    <property type="project" value="InterPro"/>
</dbReference>
<dbReference type="SUPFAM" id="SSF90123">
    <property type="entry name" value="ABC transporter transmembrane region"/>
    <property type="match status" value="1"/>
</dbReference>
<dbReference type="PROSITE" id="PS50893">
    <property type="entry name" value="ABC_TRANSPORTER_2"/>
    <property type="match status" value="1"/>
</dbReference>
<dbReference type="SUPFAM" id="SSF52540">
    <property type="entry name" value="P-loop containing nucleoside triphosphate hydrolases"/>
    <property type="match status" value="1"/>
</dbReference>
<dbReference type="GO" id="GO:0005886">
    <property type="term" value="C:plasma membrane"/>
    <property type="evidence" value="ECO:0007669"/>
    <property type="project" value="UniProtKB-SubCell"/>
</dbReference>
<dbReference type="CDD" id="cd03228">
    <property type="entry name" value="ABCC_MRP_Like"/>
    <property type="match status" value="1"/>
</dbReference>
<feature type="transmembrane region" description="Helical" evidence="10">
    <location>
        <begin position="76"/>
        <end position="93"/>
    </location>
</feature>
<protein>
    <submittedName>
        <fullName evidence="13">ABC transporter ATP-binding protein</fullName>
    </submittedName>
</protein>
<evidence type="ECO:0000256" key="9">
    <source>
        <dbReference type="ARBA" id="ARBA00023136"/>
    </source>
</evidence>
<evidence type="ECO:0000256" key="3">
    <source>
        <dbReference type="ARBA" id="ARBA00022475"/>
    </source>
</evidence>
<evidence type="ECO:0000256" key="10">
    <source>
        <dbReference type="SAM" id="Phobius"/>
    </source>
</evidence>
<dbReference type="RefSeq" id="WP_160203227.1">
    <property type="nucleotide sequence ID" value="NZ_QXWK01000045.1"/>
</dbReference>
<keyword evidence="7 13" id="KW-0067">ATP-binding</keyword>
<dbReference type="PROSITE" id="PS50929">
    <property type="entry name" value="ABC_TM1F"/>
    <property type="match status" value="1"/>
</dbReference>